<accession>M3F0K8</accession>
<sequence>MPFSAVALPEDLMPVRTVEDLAGRVWQKPACQVGRSGHCVIAS</sequence>
<gene>
    <name evidence="1" type="ORF">SBD_2361</name>
</gene>
<dbReference type="AlphaFoldDB" id="M3F0K8"/>
<evidence type="ECO:0000313" key="1">
    <source>
        <dbReference type="EMBL" id="EMF55048.1"/>
    </source>
</evidence>
<protein>
    <submittedName>
        <fullName evidence="1">Uncharacterized protein</fullName>
    </submittedName>
</protein>
<reference evidence="2" key="1">
    <citation type="journal article" date="2013" name="Genome Announc.">
        <title>Draft Genome Sequence of Streptomyces bottropensis ATCC 25435, a Bottromycin-Producing Actinomycete.</title>
        <authorList>
            <person name="Zhang H."/>
            <person name="Zhou W."/>
            <person name="Zhuang Y."/>
            <person name="Liang X."/>
            <person name="Liu T."/>
        </authorList>
    </citation>
    <scope>NUCLEOTIDE SEQUENCE [LARGE SCALE GENOMIC DNA]</scope>
    <source>
        <strain evidence="2">ATCC 25435</strain>
    </source>
</reference>
<name>M3F0K8_9ACTN</name>
<dbReference type="Proteomes" id="UP000030760">
    <property type="component" value="Unassembled WGS sequence"/>
</dbReference>
<evidence type="ECO:0000313" key="2">
    <source>
        <dbReference type="Proteomes" id="UP000030760"/>
    </source>
</evidence>
<proteinExistence type="predicted"/>
<organism evidence="1 2">
    <name type="scientific">Streptomyces bottropensis ATCC 25435</name>
    <dbReference type="NCBI Taxonomy" id="1054862"/>
    <lineage>
        <taxon>Bacteria</taxon>
        <taxon>Bacillati</taxon>
        <taxon>Actinomycetota</taxon>
        <taxon>Actinomycetes</taxon>
        <taxon>Kitasatosporales</taxon>
        <taxon>Streptomycetaceae</taxon>
        <taxon>Streptomyces</taxon>
    </lineage>
</organism>
<dbReference type="EMBL" id="KB405067">
    <property type="protein sequence ID" value="EMF55048.1"/>
    <property type="molecule type" value="Genomic_DNA"/>
</dbReference>